<sequence length="444" mass="44345">MPTSTPRRIPVLLGVLFGIAGMGSSSATIVLPGLAADLGVSVGVAAWSISLYVLTLAITTALYGRVADLVGIRTPLLVGLSLMVGGALVAAVAPTFPVLLAARLFQGAGAAAIPTLGMAILTLRYDGALRGLALARLAGTAAAITCLGPLAGGLVTNLLGWRAVMAIPVLSTVVLPFLWRDLTRGGTGDRLDVLGAALVALTAGGGVLLVQSPTTGVLVAVVGGLLIVLGIPAVAAWVRRRPDGFLPETVIRNPTVVRGAAAAAAVPAAWFGSLVGVPVVLVHAGWETWQVGVLLVPSAVIALILPRFVAPVHVRIGVPLTLVVSGVLAAVALVMAALGTSWVSAPVLVFSMALVAVAFGFGQPTLGAAVGAAVPSDVRGVALGIATLVFLVGGSVGSAAVAGLGDLFGIPASLALLALLPLAGVPLLRPLVREDRVARELVDH</sequence>
<dbReference type="Gene3D" id="1.20.1720.10">
    <property type="entry name" value="Multidrug resistance protein D"/>
    <property type="match status" value="1"/>
</dbReference>
<keyword evidence="7" id="KW-0375">Hydrogen ion transport</keyword>
<feature type="transmembrane region" description="Helical" evidence="13">
    <location>
        <begin position="408"/>
        <end position="428"/>
    </location>
</feature>
<feature type="transmembrane region" description="Helical" evidence="13">
    <location>
        <begin position="216"/>
        <end position="238"/>
    </location>
</feature>
<dbReference type="Proteomes" id="UP001500575">
    <property type="component" value="Unassembled WGS sequence"/>
</dbReference>
<evidence type="ECO:0000256" key="13">
    <source>
        <dbReference type="SAM" id="Phobius"/>
    </source>
</evidence>
<protein>
    <recommendedName>
        <fullName evidence="12">Tetracycline resistance protein</fullName>
    </recommendedName>
</protein>
<evidence type="ECO:0000313" key="16">
    <source>
        <dbReference type="Proteomes" id="UP001500575"/>
    </source>
</evidence>
<evidence type="ECO:0000256" key="6">
    <source>
        <dbReference type="ARBA" id="ARBA00022692"/>
    </source>
</evidence>
<keyword evidence="9" id="KW-0406">Ion transport</keyword>
<dbReference type="Pfam" id="PF07690">
    <property type="entry name" value="MFS_1"/>
    <property type="match status" value="1"/>
</dbReference>
<comment type="caution">
    <text evidence="15">The sequence shown here is derived from an EMBL/GenBank/DDBJ whole genome shotgun (WGS) entry which is preliminary data.</text>
</comment>
<dbReference type="PANTHER" id="PTHR23501">
    <property type="entry name" value="MAJOR FACILITATOR SUPERFAMILY"/>
    <property type="match status" value="1"/>
</dbReference>
<organism evidence="15 16">
    <name type="scientific">Nocardioides bigeumensis</name>
    <dbReference type="NCBI Taxonomy" id="433657"/>
    <lineage>
        <taxon>Bacteria</taxon>
        <taxon>Bacillati</taxon>
        <taxon>Actinomycetota</taxon>
        <taxon>Actinomycetes</taxon>
        <taxon>Propionibacteriales</taxon>
        <taxon>Nocardioidaceae</taxon>
        <taxon>Nocardioides</taxon>
    </lineage>
</organism>
<feature type="transmembrane region" description="Helical" evidence="13">
    <location>
        <begin position="289"/>
        <end position="310"/>
    </location>
</feature>
<evidence type="ECO:0000256" key="1">
    <source>
        <dbReference type="ARBA" id="ARBA00003279"/>
    </source>
</evidence>
<keyword evidence="4" id="KW-0813">Transport</keyword>
<gene>
    <name evidence="15" type="ORF">GCM10009843_12910</name>
</gene>
<feature type="transmembrane region" description="Helical" evidence="13">
    <location>
        <begin position="133"/>
        <end position="152"/>
    </location>
</feature>
<evidence type="ECO:0000313" key="15">
    <source>
        <dbReference type="EMBL" id="GAA2119886.1"/>
    </source>
</evidence>
<feature type="transmembrane region" description="Helical" evidence="13">
    <location>
        <begin position="191"/>
        <end position="210"/>
    </location>
</feature>
<name>A0ABP5JT32_9ACTN</name>
<feature type="transmembrane region" description="Helical" evidence="13">
    <location>
        <begin position="45"/>
        <end position="64"/>
    </location>
</feature>
<keyword evidence="10 13" id="KW-0472">Membrane</keyword>
<dbReference type="InterPro" id="IPR036259">
    <property type="entry name" value="MFS_trans_sf"/>
</dbReference>
<dbReference type="SUPFAM" id="SSF103473">
    <property type="entry name" value="MFS general substrate transporter"/>
    <property type="match status" value="1"/>
</dbReference>
<dbReference type="PANTHER" id="PTHR23501:SF188">
    <property type="entry name" value="TETRACYCLINE RESISTANCE PROTEIN"/>
    <property type="match status" value="1"/>
</dbReference>
<comment type="similarity">
    <text evidence="3">Belongs to the major facilitator superfamily. TCR/Tet family.</text>
</comment>
<keyword evidence="11" id="KW-0046">Antibiotic resistance</keyword>
<dbReference type="Gene3D" id="1.20.1250.20">
    <property type="entry name" value="MFS general substrate transporter like domains"/>
    <property type="match status" value="1"/>
</dbReference>
<evidence type="ECO:0000256" key="10">
    <source>
        <dbReference type="ARBA" id="ARBA00023136"/>
    </source>
</evidence>
<feature type="transmembrane region" description="Helical" evidence="13">
    <location>
        <begin position="349"/>
        <end position="374"/>
    </location>
</feature>
<comment type="function">
    <text evidence="1">Resistance to tetracycline by an active tetracycline efflux. This is an energy-dependent process that decreases the accumulation of the antibiotic in whole cells. This protein functions as a metal-tetracycline/H(+) antiporter.</text>
</comment>
<dbReference type="PRINTS" id="PR01036">
    <property type="entry name" value="TCRTETB"/>
</dbReference>
<dbReference type="InterPro" id="IPR020846">
    <property type="entry name" value="MFS_dom"/>
</dbReference>
<comment type="subcellular location">
    <subcellularLocation>
        <location evidence="2">Cell membrane</location>
        <topology evidence="2">Multi-pass membrane protein</topology>
    </subcellularLocation>
</comment>
<reference evidence="16" key="1">
    <citation type="journal article" date="2019" name="Int. J. Syst. Evol. Microbiol.">
        <title>The Global Catalogue of Microorganisms (GCM) 10K type strain sequencing project: providing services to taxonomists for standard genome sequencing and annotation.</title>
        <authorList>
            <consortium name="The Broad Institute Genomics Platform"/>
            <consortium name="The Broad Institute Genome Sequencing Center for Infectious Disease"/>
            <person name="Wu L."/>
            <person name="Ma J."/>
        </authorList>
    </citation>
    <scope>NUCLEOTIDE SEQUENCE [LARGE SCALE GENOMIC DNA]</scope>
    <source>
        <strain evidence="16">JCM 16021</strain>
    </source>
</reference>
<feature type="domain" description="Major facilitator superfamily (MFS) profile" evidence="14">
    <location>
        <begin position="9"/>
        <end position="436"/>
    </location>
</feature>
<evidence type="ECO:0000256" key="3">
    <source>
        <dbReference type="ARBA" id="ARBA00007520"/>
    </source>
</evidence>
<keyword evidence="5" id="KW-1003">Cell membrane</keyword>
<keyword evidence="4" id="KW-0050">Antiport</keyword>
<evidence type="ECO:0000256" key="2">
    <source>
        <dbReference type="ARBA" id="ARBA00004651"/>
    </source>
</evidence>
<evidence type="ECO:0000256" key="5">
    <source>
        <dbReference type="ARBA" id="ARBA00022475"/>
    </source>
</evidence>
<accession>A0ABP5JT32</accession>
<feature type="transmembrane region" description="Helical" evidence="13">
    <location>
        <begin position="259"/>
        <end position="283"/>
    </location>
</feature>
<feature type="transmembrane region" description="Helical" evidence="13">
    <location>
        <begin position="158"/>
        <end position="179"/>
    </location>
</feature>
<keyword evidence="16" id="KW-1185">Reference proteome</keyword>
<evidence type="ECO:0000256" key="4">
    <source>
        <dbReference type="ARBA" id="ARBA00022449"/>
    </source>
</evidence>
<proteinExistence type="inferred from homology"/>
<feature type="transmembrane region" description="Helical" evidence="13">
    <location>
        <begin position="322"/>
        <end position="343"/>
    </location>
</feature>
<keyword evidence="8 13" id="KW-1133">Transmembrane helix</keyword>
<evidence type="ECO:0000256" key="11">
    <source>
        <dbReference type="ARBA" id="ARBA00023251"/>
    </source>
</evidence>
<dbReference type="InterPro" id="IPR011701">
    <property type="entry name" value="MFS"/>
</dbReference>
<feature type="transmembrane region" description="Helical" evidence="13">
    <location>
        <begin position="100"/>
        <end position="121"/>
    </location>
</feature>
<feature type="transmembrane region" description="Helical" evidence="13">
    <location>
        <begin position="381"/>
        <end position="402"/>
    </location>
</feature>
<dbReference type="EMBL" id="BAAAQQ010000004">
    <property type="protein sequence ID" value="GAA2119886.1"/>
    <property type="molecule type" value="Genomic_DNA"/>
</dbReference>
<evidence type="ECO:0000259" key="14">
    <source>
        <dbReference type="PROSITE" id="PS50850"/>
    </source>
</evidence>
<keyword evidence="6 13" id="KW-0812">Transmembrane</keyword>
<dbReference type="RefSeq" id="WP_344302851.1">
    <property type="nucleotide sequence ID" value="NZ_BAAAQQ010000004.1"/>
</dbReference>
<evidence type="ECO:0000256" key="12">
    <source>
        <dbReference type="ARBA" id="ARBA00040630"/>
    </source>
</evidence>
<dbReference type="PROSITE" id="PS50850">
    <property type="entry name" value="MFS"/>
    <property type="match status" value="1"/>
</dbReference>
<evidence type="ECO:0000256" key="9">
    <source>
        <dbReference type="ARBA" id="ARBA00023065"/>
    </source>
</evidence>
<feature type="transmembrane region" description="Helical" evidence="13">
    <location>
        <begin position="76"/>
        <end position="94"/>
    </location>
</feature>
<evidence type="ECO:0000256" key="8">
    <source>
        <dbReference type="ARBA" id="ARBA00022989"/>
    </source>
</evidence>
<evidence type="ECO:0000256" key="7">
    <source>
        <dbReference type="ARBA" id="ARBA00022781"/>
    </source>
</evidence>